<feature type="transmembrane region" description="Helical" evidence="1">
    <location>
        <begin position="173"/>
        <end position="192"/>
    </location>
</feature>
<feature type="transmembrane region" description="Helical" evidence="1">
    <location>
        <begin position="244"/>
        <end position="265"/>
    </location>
</feature>
<protein>
    <submittedName>
        <fullName evidence="3">Uncharacterized protein DUF4271</fullName>
    </submittedName>
</protein>
<feature type="chain" id="PRO_5020445396" evidence="2">
    <location>
        <begin position="20"/>
        <end position="329"/>
    </location>
</feature>
<dbReference type="InterPro" id="IPR025367">
    <property type="entry name" value="DUF4271"/>
</dbReference>
<evidence type="ECO:0000313" key="3">
    <source>
        <dbReference type="EMBL" id="TCK85833.1"/>
    </source>
</evidence>
<reference evidence="3 4" key="1">
    <citation type="submission" date="2019-03" db="EMBL/GenBank/DDBJ databases">
        <title>Genomic Encyclopedia of Archaeal and Bacterial Type Strains, Phase II (KMG-II): from individual species to whole genera.</title>
        <authorList>
            <person name="Goeker M."/>
        </authorList>
    </citation>
    <scope>NUCLEOTIDE SEQUENCE [LARGE SCALE GENOMIC DNA]</scope>
    <source>
        <strain evidence="3 4">DSM 22554</strain>
    </source>
</reference>
<sequence length="329" mass="38157">MIKYLFLFVFCFLSLGIYAQNDGTQNEIEPVKPLTYRERLDSIRVANALEKKRIDDSVKHVQDSLQMQWVKMPDANRPNLFLDSLKDLYTVKNGDFFTWHNQFKDTIEHFKAGAPKHDRDNWIMGVIIALLLFFAVIRVSYPNEIMVMIQGFFNNRVLTQISKEENLFNSWPFIFLYLLFGFTIGLFLYLVSTFTQLGGIAEGFNLYLIFSLSILVLFTLKIVTLRFIGFLFDVPRLVREYVSILYLSYFNTALMFLPVVIIMAFSPKNSVGSFIIFGVLILAIIFFAQFLRAGTSIFKTYSLSKFYLFLYLCTLEIGPILILVKVLGF</sequence>
<dbReference type="Proteomes" id="UP000294616">
    <property type="component" value="Unassembled WGS sequence"/>
</dbReference>
<feature type="transmembrane region" description="Helical" evidence="1">
    <location>
        <begin position="271"/>
        <end position="294"/>
    </location>
</feature>
<keyword evidence="1" id="KW-1133">Transmembrane helix</keyword>
<evidence type="ECO:0000256" key="1">
    <source>
        <dbReference type="SAM" id="Phobius"/>
    </source>
</evidence>
<evidence type="ECO:0000313" key="4">
    <source>
        <dbReference type="Proteomes" id="UP000294616"/>
    </source>
</evidence>
<evidence type="ECO:0000256" key="2">
    <source>
        <dbReference type="SAM" id="SignalP"/>
    </source>
</evidence>
<dbReference type="OrthoDB" id="1494583at2"/>
<dbReference type="EMBL" id="SMGO01000001">
    <property type="protein sequence ID" value="TCK85833.1"/>
    <property type="molecule type" value="Genomic_DNA"/>
</dbReference>
<gene>
    <name evidence="3" type="ORF">C8N28_1150</name>
</gene>
<feature type="transmembrane region" description="Helical" evidence="1">
    <location>
        <begin position="204"/>
        <end position="232"/>
    </location>
</feature>
<dbReference type="AlphaFoldDB" id="A0A4R1M7Z9"/>
<feature type="signal peptide" evidence="2">
    <location>
        <begin position="1"/>
        <end position="19"/>
    </location>
</feature>
<keyword evidence="2" id="KW-0732">Signal</keyword>
<accession>A0A4R1M7Z9</accession>
<keyword evidence="1" id="KW-0472">Membrane</keyword>
<keyword evidence="1" id="KW-0812">Transmembrane</keyword>
<name>A0A4R1M7Z9_9SPHI</name>
<proteinExistence type="predicted"/>
<feature type="transmembrane region" description="Helical" evidence="1">
    <location>
        <begin position="122"/>
        <end position="141"/>
    </location>
</feature>
<feature type="transmembrane region" description="Helical" evidence="1">
    <location>
        <begin position="306"/>
        <end position="327"/>
    </location>
</feature>
<keyword evidence="4" id="KW-1185">Reference proteome</keyword>
<dbReference type="RefSeq" id="WP_132222358.1">
    <property type="nucleotide sequence ID" value="NZ_SMGO01000001.1"/>
</dbReference>
<organism evidence="3 4">
    <name type="scientific">Albibacterium bauzanense</name>
    <dbReference type="NCBI Taxonomy" id="653929"/>
    <lineage>
        <taxon>Bacteria</taxon>
        <taxon>Pseudomonadati</taxon>
        <taxon>Bacteroidota</taxon>
        <taxon>Sphingobacteriia</taxon>
        <taxon>Sphingobacteriales</taxon>
        <taxon>Sphingobacteriaceae</taxon>
        <taxon>Albibacterium</taxon>
    </lineage>
</organism>
<comment type="caution">
    <text evidence="3">The sequence shown here is derived from an EMBL/GenBank/DDBJ whole genome shotgun (WGS) entry which is preliminary data.</text>
</comment>
<dbReference type="Pfam" id="PF14093">
    <property type="entry name" value="DUF4271"/>
    <property type="match status" value="1"/>
</dbReference>